<name>A0A8T3YLZ9_9ARCH</name>
<evidence type="ECO:0000313" key="1">
    <source>
        <dbReference type="EMBL" id="MBI4210812.1"/>
    </source>
</evidence>
<dbReference type="EMBL" id="JACQPB010000042">
    <property type="protein sequence ID" value="MBI4210812.1"/>
    <property type="molecule type" value="Genomic_DNA"/>
</dbReference>
<dbReference type="AlphaFoldDB" id="A0A8T3YLZ9"/>
<organism evidence="1 2">
    <name type="scientific">Candidatus Iainarchaeum sp</name>
    <dbReference type="NCBI Taxonomy" id="3101447"/>
    <lineage>
        <taxon>Archaea</taxon>
        <taxon>Candidatus Iainarchaeota</taxon>
        <taxon>Candidatus Iainarchaeia</taxon>
        <taxon>Candidatus Iainarchaeales</taxon>
        <taxon>Candidatus Iainarchaeaceae</taxon>
        <taxon>Candidatus Iainarchaeum</taxon>
    </lineage>
</organism>
<sequence>MGESYTGPVFYVVHGPLFTHEKPETNALNEAVYIANMKKIRGALEKAGLMKIPVVYETGHFDRDKERLQKFVSGIKNKPRIIWVERPEGIRAALKENMVNPKRFVVAGHFRDICVHSGIIEIRNDFPDAEIYLLEGAFTAYFAPPGNRRYYRDELREIGVKFSKKLARKHFV</sequence>
<evidence type="ECO:0000313" key="2">
    <source>
        <dbReference type="Proteomes" id="UP000732298"/>
    </source>
</evidence>
<proteinExistence type="predicted"/>
<accession>A0A8T3YLZ9</accession>
<dbReference type="Proteomes" id="UP000732298">
    <property type="component" value="Unassembled WGS sequence"/>
</dbReference>
<reference evidence="1" key="1">
    <citation type="submission" date="2020-07" db="EMBL/GenBank/DDBJ databases">
        <title>Huge and variable diversity of episymbiotic CPR bacteria and DPANN archaea in groundwater ecosystems.</title>
        <authorList>
            <person name="He C.Y."/>
            <person name="Keren R."/>
            <person name="Whittaker M."/>
            <person name="Farag I.F."/>
            <person name="Doudna J."/>
            <person name="Cate J.H.D."/>
            <person name="Banfield J.F."/>
        </authorList>
    </citation>
    <scope>NUCLEOTIDE SEQUENCE</scope>
    <source>
        <strain evidence="1">NC_groundwater_1296_Ag_S-0.2um_52_80</strain>
    </source>
</reference>
<gene>
    <name evidence="1" type="ORF">HY544_04875</name>
</gene>
<protein>
    <submittedName>
        <fullName evidence="1">Uncharacterized protein</fullName>
    </submittedName>
</protein>
<comment type="caution">
    <text evidence="1">The sequence shown here is derived from an EMBL/GenBank/DDBJ whole genome shotgun (WGS) entry which is preliminary data.</text>
</comment>